<sequence length="323" mass="34292">MRMRAGSLLLLALAFANACTGGEKESNSAKPKQDRWTVPGEPPLRELVRTGAFGDSRLTEASGVAASVTEPGVFWSQNDRGNAATLYAYDSTGVSLGTVRVRGAENTDWEAIALGPCANGLCLYIGDVGDNYAARAEVRVWRVAAPVTSARDTEAPASLRIVYPGGARDVEAMWVAPDTSLWFATKRPNPDASGQLRASQLYRVAAAAWSVNAVATAEWIDSLPIVPGTSVSRDWVTDASLSAVMPGGRRRLAILTYGSVYVFDADPVTGRPGAQMARCAVPPGERNAEGVTWLPDGRLMLVNEGRGAKLYRGHCPGADLLGR</sequence>
<dbReference type="SUPFAM" id="SSF75011">
    <property type="entry name" value="3-carboxy-cis,cis-mucoante lactonizing enzyme"/>
    <property type="match status" value="1"/>
</dbReference>
<evidence type="ECO:0000256" key="1">
    <source>
        <dbReference type="SAM" id="MobiDB-lite"/>
    </source>
</evidence>
<reference evidence="3 4" key="1">
    <citation type="submission" date="2020-05" db="EMBL/GenBank/DDBJ databases">
        <title>Complete genome sequence of Gemmatimonas greenlandica TET16.</title>
        <authorList>
            <person name="Zeng Y."/>
        </authorList>
    </citation>
    <scope>NUCLEOTIDE SEQUENCE [LARGE SCALE GENOMIC DNA]</scope>
    <source>
        <strain evidence="3 4">TET16</strain>
    </source>
</reference>
<keyword evidence="4" id="KW-1185">Reference proteome</keyword>
<protein>
    <submittedName>
        <fullName evidence="3">Uncharacterized protein</fullName>
    </submittedName>
</protein>
<feature type="region of interest" description="Disordered" evidence="1">
    <location>
        <begin position="22"/>
        <end position="41"/>
    </location>
</feature>
<dbReference type="AlphaFoldDB" id="A0A6M4IQD5"/>
<name>A0A6M4IQD5_9BACT</name>
<proteinExistence type="predicted"/>
<organism evidence="3 4">
    <name type="scientific">Gemmatimonas groenlandica</name>
    <dbReference type="NCBI Taxonomy" id="2732249"/>
    <lineage>
        <taxon>Bacteria</taxon>
        <taxon>Pseudomonadati</taxon>
        <taxon>Gemmatimonadota</taxon>
        <taxon>Gemmatimonadia</taxon>
        <taxon>Gemmatimonadales</taxon>
        <taxon>Gemmatimonadaceae</taxon>
        <taxon>Gemmatimonas</taxon>
    </lineage>
</organism>
<evidence type="ECO:0000313" key="4">
    <source>
        <dbReference type="Proteomes" id="UP000500938"/>
    </source>
</evidence>
<dbReference type="EMBL" id="CP053085">
    <property type="protein sequence ID" value="QJR35969.1"/>
    <property type="molecule type" value="Genomic_DNA"/>
</dbReference>
<dbReference type="KEGG" id="ggr:HKW67_10870"/>
<feature type="chain" id="PRO_5026765037" evidence="2">
    <location>
        <begin position="19"/>
        <end position="323"/>
    </location>
</feature>
<evidence type="ECO:0000313" key="3">
    <source>
        <dbReference type="EMBL" id="QJR35969.1"/>
    </source>
</evidence>
<evidence type="ECO:0000256" key="2">
    <source>
        <dbReference type="SAM" id="SignalP"/>
    </source>
</evidence>
<gene>
    <name evidence="3" type="ORF">HKW67_10870</name>
</gene>
<dbReference type="Proteomes" id="UP000500938">
    <property type="component" value="Chromosome"/>
</dbReference>
<accession>A0A6M4IQD5</accession>
<dbReference type="RefSeq" id="WP_171225400.1">
    <property type="nucleotide sequence ID" value="NZ_CP053085.1"/>
</dbReference>
<feature type="compositionally biased region" description="Basic and acidic residues" evidence="1">
    <location>
        <begin position="22"/>
        <end position="35"/>
    </location>
</feature>
<feature type="signal peptide" evidence="2">
    <location>
        <begin position="1"/>
        <end position="18"/>
    </location>
</feature>
<keyword evidence="2" id="KW-0732">Signal</keyword>